<gene>
    <name evidence="3" type="ORF">MB27_01515</name>
</gene>
<sequence>MLLRSFPVLIALLLALFAPAAPAPGPRGAAPGPVTASFVAAGRDERTTASSPAETTAEAVTEPRTAAQAVADRAPALTAQRTAGVAGSRAPPHTV</sequence>
<dbReference type="AlphaFoldDB" id="A0A0A6UTZ0"/>
<comment type="caution">
    <text evidence="3">The sequence shown here is derived from an EMBL/GenBank/DDBJ whole genome shotgun (WGS) entry which is preliminary data.</text>
</comment>
<keyword evidence="4" id="KW-1185">Reference proteome</keyword>
<feature type="compositionally biased region" description="Low complexity" evidence="1">
    <location>
        <begin position="24"/>
        <end position="33"/>
    </location>
</feature>
<protein>
    <submittedName>
        <fullName evidence="3">Uncharacterized protein</fullName>
    </submittedName>
</protein>
<dbReference type="STRING" id="1869.MB27_01515"/>
<evidence type="ECO:0000313" key="4">
    <source>
        <dbReference type="Proteomes" id="UP000054537"/>
    </source>
</evidence>
<proteinExistence type="predicted"/>
<reference evidence="3 4" key="1">
    <citation type="submission" date="2014-10" db="EMBL/GenBank/DDBJ databases">
        <title>Draft genome sequence of Actinoplanes utahensis NRRL 12052.</title>
        <authorList>
            <person name="Velasco-Bucheli B."/>
            <person name="del Cerro C."/>
            <person name="Hormigo D."/>
            <person name="Garcia J.L."/>
            <person name="Acebal C."/>
            <person name="Arroyo M."/>
            <person name="de la Mata I."/>
        </authorList>
    </citation>
    <scope>NUCLEOTIDE SEQUENCE [LARGE SCALE GENOMIC DNA]</scope>
    <source>
        <strain evidence="3 4">NRRL 12052</strain>
    </source>
</reference>
<dbReference type="Proteomes" id="UP000054537">
    <property type="component" value="Unassembled WGS sequence"/>
</dbReference>
<accession>A0A0A6UTZ0</accession>
<evidence type="ECO:0000256" key="1">
    <source>
        <dbReference type="SAM" id="MobiDB-lite"/>
    </source>
</evidence>
<feature type="compositionally biased region" description="Low complexity" evidence="1">
    <location>
        <begin position="48"/>
        <end position="67"/>
    </location>
</feature>
<evidence type="ECO:0000256" key="2">
    <source>
        <dbReference type="SAM" id="SignalP"/>
    </source>
</evidence>
<evidence type="ECO:0000313" key="3">
    <source>
        <dbReference type="EMBL" id="KHD78826.1"/>
    </source>
</evidence>
<feature type="signal peptide" evidence="2">
    <location>
        <begin position="1"/>
        <end position="20"/>
    </location>
</feature>
<dbReference type="EMBL" id="JRTT01000002">
    <property type="protein sequence ID" value="KHD78826.1"/>
    <property type="molecule type" value="Genomic_DNA"/>
</dbReference>
<keyword evidence="2" id="KW-0732">Signal</keyword>
<name>A0A0A6UTZ0_ACTUT</name>
<feature type="region of interest" description="Disordered" evidence="1">
    <location>
        <begin position="24"/>
        <end position="95"/>
    </location>
</feature>
<feature type="chain" id="PRO_5038543405" evidence="2">
    <location>
        <begin position="21"/>
        <end position="95"/>
    </location>
</feature>
<organism evidence="3 4">
    <name type="scientific">Actinoplanes utahensis</name>
    <dbReference type="NCBI Taxonomy" id="1869"/>
    <lineage>
        <taxon>Bacteria</taxon>
        <taxon>Bacillati</taxon>
        <taxon>Actinomycetota</taxon>
        <taxon>Actinomycetes</taxon>
        <taxon>Micromonosporales</taxon>
        <taxon>Micromonosporaceae</taxon>
        <taxon>Actinoplanes</taxon>
    </lineage>
</organism>